<dbReference type="InterPro" id="IPR038717">
    <property type="entry name" value="Tc1-like_DDE_dom"/>
</dbReference>
<keyword evidence="3" id="KW-1185">Reference proteome</keyword>
<dbReference type="Pfam" id="PF13358">
    <property type="entry name" value="DDE_3"/>
    <property type="match status" value="1"/>
</dbReference>
<evidence type="ECO:0000313" key="2">
    <source>
        <dbReference type="EMBL" id="WAS99525.1"/>
    </source>
</evidence>
<dbReference type="Proteomes" id="UP001164459">
    <property type="component" value="Chromosome"/>
</dbReference>
<evidence type="ECO:0000313" key="3">
    <source>
        <dbReference type="Proteomes" id="UP001164459"/>
    </source>
</evidence>
<reference evidence="2" key="1">
    <citation type="submission" date="2022-11" db="EMBL/GenBank/DDBJ databases">
        <title>Minimal conservation of predation-associated metabolite biosynthetic gene clusters underscores biosynthetic potential of Myxococcota including descriptions for ten novel species: Archangium lansinium sp. nov., Myxococcus landrumus sp. nov., Nannocystis bai.</title>
        <authorList>
            <person name="Ahearne A."/>
            <person name="Stevens C."/>
            <person name="Dowd S."/>
        </authorList>
    </citation>
    <scope>NUCLEOTIDE SEQUENCE</scope>
    <source>
        <strain evidence="2">Fl3</strain>
    </source>
</reference>
<sequence>MQALEHARLALPVRPGKIERIEYEYIRHGTLCLTANLEIATGRIVSPTIGPRRTEEDFVNHVARTVDADPDARWIFVLDNLNTHNSEALVRFVAARCGLDVRLGVKGESGILHKMETRAGFLSDPSHRIRFVYTPKHCSWLNQIEIWFSILVRRLLRRASFSSLDDLRERLVAFIAFFNTRMAKPFRWTYKGKVLAA</sequence>
<feature type="domain" description="Tc1-like transposase DDE" evidence="1">
    <location>
        <begin position="8"/>
        <end position="168"/>
    </location>
</feature>
<dbReference type="EMBL" id="CP114040">
    <property type="protein sequence ID" value="WAS99525.1"/>
    <property type="molecule type" value="Genomic_DNA"/>
</dbReference>
<dbReference type="RefSeq" id="WP_269041883.1">
    <property type="nucleotide sequence ID" value="NZ_CP114040.1"/>
</dbReference>
<evidence type="ECO:0000259" key="1">
    <source>
        <dbReference type="Pfam" id="PF13358"/>
    </source>
</evidence>
<proteinExistence type="predicted"/>
<protein>
    <submittedName>
        <fullName evidence="2">Transposase</fullName>
    </submittedName>
</protein>
<gene>
    <name evidence="2" type="ORF">O0S08_32840</name>
</gene>
<name>A0ABY7HJJ2_9BACT</name>
<organism evidence="2 3">
    <name type="scientific">Nannocystis punicea</name>
    <dbReference type="NCBI Taxonomy" id="2995304"/>
    <lineage>
        <taxon>Bacteria</taxon>
        <taxon>Pseudomonadati</taxon>
        <taxon>Myxococcota</taxon>
        <taxon>Polyangia</taxon>
        <taxon>Nannocystales</taxon>
        <taxon>Nannocystaceae</taxon>
        <taxon>Nannocystis</taxon>
    </lineage>
</organism>
<dbReference type="Gene3D" id="3.30.420.10">
    <property type="entry name" value="Ribonuclease H-like superfamily/Ribonuclease H"/>
    <property type="match status" value="1"/>
</dbReference>
<accession>A0ABY7HJJ2</accession>
<dbReference type="InterPro" id="IPR036397">
    <property type="entry name" value="RNaseH_sf"/>
</dbReference>